<organism evidence="4 5">
    <name type="scientific">Platysternon megacephalum</name>
    <name type="common">big-headed turtle</name>
    <dbReference type="NCBI Taxonomy" id="55544"/>
    <lineage>
        <taxon>Eukaryota</taxon>
        <taxon>Metazoa</taxon>
        <taxon>Chordata</taxon>
        <taxon>Craniata</taxon>
        <taxon>Vertebrata</taxon>
        <taxon>Euteleostomi</taxon>
        <taxon>Archelosauria</taxon>
        <taxon>Testudinata</taxon>
        <taxon>Testudines</taxon>
        <taxon>Cryptodira</taxon>
        <taxon>Durocryptodira</taxon>
        <taxon>Testudinoidea</taxon>
        <taxon>Platysternidae</taxon>
        <taxon>Platysternon</taxon>
    </lineage>
</organism>
<reference evidence="4 5" key="2">
    <citation type="submission" date="2019-04" db="EMBL/GenBank/DDBJ databases">
        <title>The genome sequence of big-headed turtle.</title>
        <authorList>
            <person name="Gong S."/>
        </authorList>
    </citation>
    <scope>NUCLEOTIDE SEQUENCE [LARGE SCALE GENOMIC DNA]</scope>
    <source>
        <strain evidence="4">DO16091913</strain>
        <tissue evidence="4">Muscle</tissue>
    </source>
</reference>
<sequence length="954" mass="109230">MKNGENPAGSPAPSGSGLANRCGGNTVAVFKYPGRGRGSCIRQLGVSASRPSEQHTMGSPEEREWVDVANDLLMKCHINLHVTKLTECGANVFVGLYESILGEKVPDFIASPRSQEDDAHNVQAVIDSLALDYLQVSLSHITGENIVKGERESIRNLLEIVDGLLEYLTEQISETSSQNGDEPHQLANNEIQSALQEQLEGDLEEPVPPLKLPSVAESSQSDIFVPSWEVEGSESTSELIRLGDTAHSFSLRKEEFQLPELLPAERERSKEIKEPEDSEATVASCQLVASSSQLSSFRRALVKEREGSMDSVNSTEFLKERLSSSAKKLGEPIRPAIPLQPPYQPPEPRPHYSMGREYQSSARQSPGLANSHGLEASVFAEPLRQESATSDSVPLSRLAPVFPVGDKVVSKDELNGTDDVAKALDVAASHTSTTCLHQDISPGTDQVISVARITKPETRSPPSGKSRYEHFITDSFGEEPLSCRKAKDKLSEQELHEMSEKLSHRLNELDLMLKRALGEHPREEMLTDEDKLSQHSDSVMDYRGRKPHPATPHPKRLLSRPRSLSPSPPSSRYLLHAEFEDALQRDARGQMGKMRRQLQKEMDQRRIKAKMMTKAYEEELRIFEAREKLGLSKLKAKARETEQEYQENIFKEPPKMPRPVKVYSRKTTPRIPKQSQWIPRGGFAKPKKATPMKVKDNDLLPLLLEEFPYLHISHHSMNKMWQQQLAQMEQLKSASGKDRSRLKLQSEVEEALKKHDLLVDIIKKDQDHHKRLQEFKQRIYRQKFAQNKMREKRQQIARAKKYYEDYRVQLRAKMMRARTREERIFKNLFEEGLEIQKQRLQELRMYSKEKRAEQRRVHQNELESMENYYKDQFSMLAEAVSQERQEIQAREKAQAKTLHKTKRELRSKMEKEIQQLQTLITQNDDDSFFRELEAERLKSRLQIASFQYSKSYFL</sequence>
<feature type="region of interest" description="Disordered" evidence="2">
    <location>
        <begin position="329"/>
        <end position="369"/>
    </location>
</feature>
<accession>A0A4D9E5W2</accession>
<dbReference type="STRING" id="55544.A0A4D9E5W2"/>
<evidence type="ECO:0000256" key="1">
    <source>
        <dbReference type="SAM" id="Coils"/>
    </source>
</evidence>
<feature type="region of interest" description="Disordered" evidence="2">
    <location>
        <begin position="656"/>
        <end position="690"/>
    </location>
</feature>
<feature type="compositionally biased region" description="Pro residues" evidence="2">
    <location>
        <begin position="338"/>
        <end position="347"/>
    </location>
</feature>
<dbReference type="AlphaFoldDB" id="A0A4D9E5W2"/>
<reference evidence="4 5" key="1">
    <citation type="submission" date="2019-04" db="EMBL/GenBank/DDBJ databases">
        <title>Draft genome of the big-headed turtle Platysternon megacephalum.</title>
        <authorList>
            <person name="Gong S."/>
        </authorList>
    </citation>
    <scope>NUCLEOTIDE SEQUENCE [LARGE SCALE GENOMIC DNA]</scope>
    <source>
        <strain evidence="4">DO16091913</strain>
        <tissue evidence="4">Muscle</tissue>
    </source>
</reference>
<dbReference type="InterPro" id="IPR026619">
    <property type="entry name" value="CEP95"/>
</dbReference>
<dbReference type="Gene3D" id="1.10.418.10">
    <property type="entry name" value="Calponin-like domain"/>
    <property type="match status" value="1"/>
</dbReference>
<proteinExistence type="predicted"/>
<feature type="compositionally biased region" description="Low complexity" evidence="2">
    <location>
        <begin position="560"/>
        <end position="572"/>
    </location>
</feature>
<dbReference type="EMBL" id="QXTE01000154">
    <property type="protein sequence ID" value="TFK03668.1"/>
    <property type="molecule type" value="Genomic_DNA"/>
</dbReference>
<name>A0A4D9E5W2_9SAUR</name>
<evidence type="ECO:0000259" key="3">
    <source>
        <dbReference type="Pfam" id="PF19016"/>
    </source>
</evidence>
<dbReference type="GO" id="GO:0005813">
    <property type="term" value="C:centrosome"/>
    <property type="evidence" value="ECO:0007669"/>
    <property type="project" value="InterPro"/>
</dbReference>
<evidence type="ECO:0000313" key="4">
    <source>
        <dbReference type="EMBL" id="TFK03668.1"/>
    </source>
</evidence>
<dbReference type="OrthoDB" id="545730at2759"/>
<feature type="compositionally biased region" description="Basic residues" evidence="2">
    <location>
        <begin position="545"/>
        <end position="559"/>
    </location>
</feature>
<dbReference type="PANTHER" id="PTHR22545">
    <property type="entry name" value="CENTROSOMAL PROTEIN OF 95 KDA"/>
    <property type="match status" value="1"/>
</dbReference>
<protein>
    <submittedName>
        <fullName evidence="4">Myelin and lymphocyte protein</fullName>
    </submittedName>
</protein>
<dbReference type="Proteomes" id="UP000297703">
    <property type="component" value="Unassembled WGS sequence"/>
</dbReference>
<dbReference type="InterPro" id="IPR044039">
    <property type="entry name" value="DUF5745"/>
</dbReference>
<keyword evidence="1" id="KW-0175">Coiled coil</keyword>
<dbReference type="PANTHER" id="PTHR22545:SF0">
    <property type="entry name" value="CENTROSOMAL PROTEIN OF 95 KDA"/>
    <property type="match status" value="1"/>
</dbReference>
<dbReference type="GO" id="GO:0000922">
    <property type="term" value="C:spindle pole"/>
    <property type="evidence" value="ECO:0007669"/>
    <property type="project" value="InterPro"/>
</dbReference>
<feature type="domain" description="DUF5745" evidence="3">
    <location>
        <begin position="106"/>
        <end position="164"/>
    </location>
</feature>
<keyword evidence="5" id="KW-1185">Reference proteome</keyword>
<dbReference type="InterPro" id="IPR036872">
    <property type="entry name" value="CH_dom_sf"/>
</dbReference>
<comment type="caution">
    <text evidence="4">The sequence shown here is derived from an EMBL/GenBank/DDBJ whole genome shotgun (WGS) entry which is preliminary data.</text>
</comment>
<feature type="region of interest" description="Disordered" evidence="2">
    <location>
        <begin position="539"/>
        <end position="572"/>
    </location>
</feature>
<gene>
    <name evidence="4" type="ORF">DR999_PMT13896</name>
</gene>
<evidence type="ECO:0000313" key="5">
    <source>
        <dbReference type="Proteomes" id="UP000297703"/>
    </source>
</evidence>
<feature type="compositionally biased region" description="Polar residues" evidence="2">
    <location>
        <begin position="358"/>
        <end position="368"/>
    </location>
</feature>
<feature type="coiled-coil region" evidence="1">
    <location>
        <begin position="895"/>
        <end position="922"/>
    </location>
</feature>
<dbReference type="Pfam" id="PF19016">
    <property type="entry name" value="DUF5745"/>
    <property type="match status" value="1"/>
</dbReference>
<evidence type="ECO:0000256" key="2">
    <source>
        <dbReference type="SAM" id="MobiDB-lite"/>
    </source>
</evidence>